<organism evidence="15">
    <name type="scientific">Strongyloides stercoralis</name>
    <name type="common">Threadworm</name>
    <dbReference type="NCBI Taxonomy" id="6248"/>
    <lineage>
        <taxon>Eukaryota</taxon>
        <taxon>Metazoa</taxon>
        <taxon>Ecdysozoa</taxon>
        <taxon>Nematoda</taxon>
        <taxon>Chromadorea</taxon>
        <taxon>Rhabditida</taxon>
        <taxon>Tylenchina</taxon>
        <taxon>Panagrolaimomorpha</taxon>
        <taxon>Strongyloidoidea</taxon>
        <taxon>Strongyloididae</taxon>
        <taxon>Strongyloides</taxon>
    </lineage>
</organism>
<dbReference type="InterPro" id="IPR021752">
    <property type="entry name" value="TF_Rrn7_Zf"/>
</dbReference>
<protein>
    <recommendedName>
        <fullName evidence="3">TATA box-binding protein-associated factor RNA polymerase I subunit B</fullName>
    </recommendedName>
    <alternativeName>
        <fullName evidence="11">TATA box-binding protein-associated factor 1B</fullName>
    </alternativeName>
</protein>
<evidence type="ECO:0000256" key="8">
    <source>
        <dbReference type="ARBA" id="ARBA00023125"/>
    </source>
</evidence>
<evidence type="ECO:0000256" key="1">
    <source>
        <dbReference type="ARBA" id="ARBA00004604"/>
    </source>
</evidence>
<keyword evidence="12" id="KW-1133">Transmembrane helix</keyword>
<evidence type="ECO:0000256" key="11">
    <source>
        <dbReference type="ARBA" id="ARBA00032500"/>
    </source>
</evidence>
<keyword evidence="12" id="KW-0812">Transmembrane</keyword>
<dbReference type="PANTHER" id="PTHR31576:SF2">
    <property type="entry name" value="TATA BOX-BINDING PROTEIN-ASSOCIATED FACTOR RNA POLYMERASE I SUBUNIT B"/>
    <property type="match status" value="1"/>
</dbReference>
<keyword evidence="5" id="KW-0863">Zinc-finger</keyword>
<keyword evidence="4" id="KW-0479">Metal-binding</keyword>
<evidence type="ECO:0000313" key="15">
    <source>
        <dbReference type="WBParaSite" id="SSTP_0001187400.1"/>
    </source>
</evidence>
<dbReference type="PANTHER" id="PTHR31576">
    <property type="entry name" value="TATA BOX-BINDING PROTEIN-ASSOCIATED FACTOR RNA POLYMERASE I SUBUNIT B"/>
    <property type="match status" value="1"/>
</dbReference>
<comment type="similarity">
    <text evidence="2">Belongs to the RRN7/TAF1B family.</text>
</comment>
<evidence type="ECO:0000256" key="6">
    <source>
        <dbReference type="ARBA" id="ARBA00022833"/>
    </source>
</evidence>
<evidence type="ECO:0000256" key="9">
    <source>
        <dbReference type="ARBA" id="ARBA00023163"/>
    </source>
</evidence>
<dbReference type="STRING" id="6248.A0A0K0EQZ2"/>
<accession>A0A0K0EQZ2</accession>
<keyword evidence="9" id="KW-0804">Transcription</keyword>
<dbReference type="GO" id="GO:0070860">
    <property type="term" value="C:RNA polymerase I core factor complex"/>
    <property type="evidence" value="ECO:0007669"/>
    <property type="project" value="InterPro"/>
</dbReference>
<reference evidence="15" key="1">
    <citation type="submission" date="2015-08" db="UniProtKB">
        <authorList>
            <consortium name="WormBaseParasite"/>
        </authorList>
    </citation>
    <scope>IDENTIFICATION</scope>
</reference>
<evidence type="ECO:0000256" key="2">
    <source>
        <dbReference type="ARBA" id="ARBA00006899"/>
    </source>
</evidence>
<dbReference type="GO" id="GO:0008270">
    <property type="term" value="F:zinc ion binding"/>
    <property type="evidence" value="ECO:0007669"/>
    <property type="project" value="UniProtKB-KW"/>
</dbReference>
<evidence type="ECO:0000313" key="14">
    <source>
        <dbReference type="Proteomes" id="UP000035681"/>
    </source>
</evidence>
<dbReference type="GO" id="GO:0001164">
    <property type="term" value="F:RNA polymerase I core promoter sequence-specific DNA binding"/>
    <property type="evidence" value="ECO:0007669"/>
    <property type="project" value="InterPro"/>
</dbReference>
<dbReference type="Proteomes" id="UP000035681">
    <property type="component" value="Unplaced"/>
</dbReference>
<evidence type="ECO:0000256" key="3">
    <source>
        <dbReference type="ARBA" id="ARBA00018994"/>
    </source>
</evidence>
<keyword evidence="10" id="KW-0539">Nucleus</keyword>
<dbReference type="GO" id="GO:0005668">
    <property type="term" value="C:RNA polymerase transcription factor SL1 complex"/>
    <property type="evidence" value="ECO:0007669"/>
    <property type="project" value="TreeGrafter"/>
</dbReference>
<comment type="subcellular location">
    <subcellularLocation>
        <location evidence="1">Nucleus</location>
        <location evidence="1">Nucleolus</location>
    </subcellularLocation>
</comment>
<keyword evidence="8" id="KW-0238">DNA-binding</keyword>
<dbReference type="AlphaFoldDB" id="A0A0K0EQZ2"/>
<proteinExistence type="inferred from homology"/>
<evidence type="ECO:0000256" key="7">
    <source>
        <dbReference type="ARBA" id="ARBA00023015"/>
    </source>
</evidence>
<evidence type="ECO:0000256" key="10">
    <source>
        <dbReference type="ARBA" id="ARBA00023242"/>
    </source>
</evidence>
<keyword evidence="7" id="KW-0805">Transcription regulation</keyword>
<dbReference type="Pfam" id="PF11781">
    <property type="entry name" value="Zn_ribbon_RRN7"/>
    <property type="match status" value="1"/>
</dbReference>
<keyword evidence="6" id="KW-0862">Zinc</keyword>
<dbReference type="GO" id="GO:0042790">
    <property type="term" value="P:nucleolar large rRNA transcription by RNA polymerase I"/>
    <property type="evidence" value="ECO:0007669"/>
    <property type="project" value="TreeGrafter"/>
</dbReference>
<evidence type="ECO:0000256" key="5">
    <source>
        <dbReference type="ARBA" id="ARBA00022771"/>
    </source>
</evidence>
<feature type="domain" description="RRN7-type" evidence="13">
    <location>
        <begin position="5"/>
        <end position="29"/>
    </location>
</feature>
<evidence type="ECO:0000256" key="12">
    <source>
        <dbReference type="SAM" id="Phobius"/>
    </source>
</evidence>
<dbReference type="InterPro" id="IPR033599">
    <property type="entry name" value="TAF1B/Rrn7"/>
</dbReference>
<dbReference type="WBParaSite" id="SSTP_0001187400.1">
    <property type="protein sequence ID" value="SSTP_0001187400.1"/>
    <property type="gene ID" value="SSTP_0001187400"/>
</dbReference>
<keyword evidence="14" id="KW-1185">Reference proteome</keyword>
<evidence type="ECO:0000259" key="13">
    <source>
        <dbReference type="Pfam" id="PF11781"/>
    </source>
</evidence>
<keyword evidence="12" id="KW-0472">Membrane</keyword>
<dbReference type="WBParaSite" id="TCONS_00002466.p1">
    <property type="protein sequence ID" value="TCONS_00002466.p1"/>
    <property type="gene ID" value="XLOC_002315"/>
</dbReference>
<evidence type="ECO:0000256" key="4">
    <source>
        <dbReference type="ARBA" id="ARBA00022723"/>
    </source>
</evidence>
<sequence length="766" mass="90506">MDNECKNCGSTDFFLDVGFYYCKECGTKSDALEYINVVKDSKHYTSAGRVEKERVQKEVYHEIQRKYFSRSNHRLFVYNEALDKIGARLSSATQIIYSIYVCMGIFQKYLSTYKVAFCEEELNDGSEEKFSVQIKLKPYELKKLLKEKRKEAEELAQKEINDKLLNLGLFDPCDNSVKNKTVKKSTDVILKPEDYYRVRETLVSKKALDRAGHINLEMNILFSIIYVSLVYSGIHFIQMSDLMRWYREGRFYVTQDHLNDTQTVNYRKIFSSYRIESNNYRLEMIQKTKTSPLCKSNYSNIFLWQFLSLPRLVVPLDAFDELVNRYIYELNLPNAFVSRIQKYRKMFNPLKNQNCDLWKEYFPLINNCSDILEEKFSDENTGLDLANFFKIAIPKTHALTSHRNVSFIDFSIEVKAMALILFALKREFSFNNKDEYEKPNNEDDFYFVDWLKQLNLRSQLADGKSINYVTSERNLYNFKYENKIILANNGKHIFYEFNDHLDSNFDHQIPSKNRVFMNQKCFSDCLEDIIDIPKKSDNEDVLFAPLKFYGEECIDDNSLKNNDTFLLIKKNFSNNKLKNFKDIKEKGHYLFPSVESIPCVKLEEKINDEANRCKIYFNTQNLLAVYENIRDSLPTLFNQLLYMMSKIIGEWPHILYLAFLAVENAIVFNNECNKSEDYFKKGGRIFAGQTKDSKICYFFSLNKPGENIFDLKLEQYTKEFVQDNIQFNVFKNYFASTIVPYYVLIPGQYISINFKVGLFLMYMLYF</sequence>
<feature type="transmembrane region" description="Helical" evidence="12">
    <location>
        <begin position="220"/>
        <end position="237"/>
    </location>
</feature>
<name>A0A0K0EQZ2_STRER</name>